<gene>
    <name evidence="3" type="ORF">ASPZODRAFT_1715704</name>
</gene>
<protein>
    <recommendedName>
        <fullName evidence="5">G-protein coupled receptors family 1 profile domain-containing protein</fullName>
    </recommendedName>
</protein>
<keyword evidence="4" id="KW-1185">Reference proteome</keyword>
<feature type="region of interest" description="Disordered" evidence="1">
    <location>
        <begin position="325"/>
        <end position="353"/>
    </location>
</feature>
<feature type="compositionally biased region" description="Basic and acidic residues" evidence="1">
    <location>
        <begin position="334"/>
        <end position="347"/>
    </location>
</feature>
<dbReference type="AlphaFoldDB" id="A0A1L9SKD5"/>
<dbReference type="EMBL" id="KV878340">
    <property type="protein sequence ID" value="OJJ47563.1"/>
    <property type="molecule type" value="Genomic_DNA"/>
</dbReference>
<keyword evidence="2" id="KW-1133">Transmembrane helix</keyword>
<sequence>MVSTSDGIPIAGMILSTILSMITVGILSVCFVRRAQTITNWSRVPLGRWMIFAIYIDSIIYVASTAILEHGVGLDRSRSSCEVAILLCLTSYLSTKLIYFFLVEKAHLTRSTRAPRLKSKLYCFNCFGMMVPYCVLGLMNIIYRFSYLDQGGVCVIGMDMKVMLPLIIFDATINIYLTLLFVLPLRSLYSYKASPDSVVRVIAIRSFLGSVGTMTSSIVNLTVLMVLQGEQAWICFMCCNAEVLFSNLVLHWVTSRDKINASSAGNYPRPSNGYGSSNATGVFPSKQSRRFVDPAVEASITTHISALDSRHDPVENDALELAAVRNQHHKPCHNTREQRGGSDDKSKSLGRINVEVEQTVEFEMRGGSASQSDEERLVRK</sequence>
<feature type="transmembrane region" description="Helical" evidence="2">
    <location>
        <begin position="122"/>
        <end position="143"/>
    </location>
</feature>
<evidence type="ECO:0000256" key="2">
    <source>
        <dbReference type="SAM" id="Phobius"/>
    </source>
</evidence>
<keyword evidence="2" id="KW-0812">Transmembrane</keyword>
<feature type="transmembrane region" description="Helical" evidence="2">
    <location>
        <begin position="83"/>
        <end position="102"/>
    </location>
</feature>
<feature type="transmembrane region" description="Helical" evidence="2">
    <location>
        <begin position="12"/>
        <end position="32"/>
    </location>
</feature>
<accession>A0A1L9SKD5</accession>
<dbReference type="VEuPathDB" id="FungiDB:ASPZODRAFT_1715704"/>
<keyword evidence="2" id="KW-0472">Membrane</keyword>
<evidence type="ECO:0000313" key="3">
    <source>
        <dbReference type="EMBL" id="OJJ47563.1"/>
    </source>
</evidence>
<dbReference type="RefSeq" id="XP_022582073.1">
    <property type="nucleotide sequence ID" value="XM_022726971.1"/>
</dbReference>
<dbReference type="OrthoDB" id="3210850at2759"/>
<organism evidence="3 4">
    <name type="scientific">Penicilliopsis zonata CBS 506.65</name>
    <dbReference type="NCBI Taxonomy" id="1073090"/>
    <lineage>
        <taxon>Eukaryota</taxon>
        <taxon>Fungi</taxon>
        <taxon>Dikarya</taxon>
        <taxon>Ascomycota</taxon>
        <taxon>Pezizomycotina</taxon>
        <taxon>Eurotiomycetes</taxon>
        <taxon>Eurotiomycetidae</taxon>
        <taxon>Eurotiales</taxon>
        <taxon>Aspergillaceae</taxon>
        <taxon>Penicilliopsis</taxon>
    </lineage>
</organism>
<feature type="transmembrane region" description="Helical" evidence="2">
    <location>
        <begin position="44"/>
        <end position="63"/>
    </location>
</feature>
<feature type="transmembrane region" description="Helical" evidence="2">
    <location>
        <begin position="197"/>
        <end position="219"/>
    </location>
</feature>
<dbReference type="PANTHER" id="PTHR38848">
    <property type="entry name" value="G-PROTEIN COUPLED RECEPTORS FAMILY 3 PROFILE DOMAIN-CONTAINING PROTEIN"/>
    <property type="match status" value="1"/>
</dbReference>
<evidence type="ECO:0008006" key="5">
    <source>
        <dbReference type="Google" id="ProtNLM"/>
    </source>
</evidence>
<reference evidence="4" key="1">
    <citation type="journal article" date="2017" name="Genome Biol.">
        <title>Comparative genomics reveals high biological diversity and specific adaptations in the industrially and medically important fungal genus Aspergillus.</title>
        <authorList>
            <person name="de Vries R.P."/>
            <person name="Riley R."/>
            <person name="Wiebenga A."/>
            <person name="Aguilar-Osorio G."/>
            <person name="Amillis S."/>
            <person name="Uchima C.A."/>
            <person name="Anderluh G."/>
            <person name="Asadollahi M."/>
            <person name="Askin M."/>
            <person name="Barry K."/>
            <person name="Battaglia E."/>
            <person name="Bayram O."/>
            <person name="Benocci T."/>
            <person name="Braus-Stromeyer S.A."/>
            <person name="Caldana C."/>
            <person name="Canovas D."/>
            <person name="Cerqueira G.C."/>
            <person name="Chen F."/>
            <person name="Chen W."/>
            <person name="Choi C."/>
            <person name="Clum A."/>
            <person name="Dos Santos R.A."/>
            <person name="Damasio A.R."/>
            <person name="Diallinas G."/>
            <person name="Emri T."/>
            <person name="Fekete E."/>
            <person name="Flipphi M."/>
            <person name="Freyberg S."/>
            <person name="Gallo A."/>
            <person name="Gournas C."/>
            <person name="Habgood R."/>
            <person name="Hainaut M."/>
            <person name="Harispe M.L."/>
            <person name="Henrissat B."/>
            <person name="Hilden K.S."/>
            <person name="Hope R."/>
            <person name="Hossain A."/>
            <person name="Karabika E."/>
            <person name="Karaffa L."/>
            <person name="Karanyi Z."/>
            <person name="Krasevec N."/>
            <person name="Kuo A."/>
            <person name="Kusch H."/>
            <person name="LaButti K."/>
            <person name="Lagendijk E.L."/>
            <person name="Lapidus A."/>
            <person name="Levasseur A."/>
            <person name="Lindquist E."/>
            <person name="Lipzen A."/>
            <person name="Logrieco A.F."/>
            <person name="MacCabe A."/>
            <person name="Maekelae M.R."/>
            <person name="Malavazi I."/>
            <person name="Melin P."/>
            <person name="Meyer V."/>
            <person name="Mielnichuk N."/>
            <person name="Miskei M."/>
            <person name="Molnar A.P."/>
            <person name="Mule G."/>
            <person name="Ngan C.Y."/>
            <person name="Orejas M."/>
            <person name="Orosz E."/>
            <person name="Ouedraogo J.P."/>
            <person name="Overkamp K.M."/>
            <person name="Park H.-S."/>
            <person name="Perrone G."/>
            <person name="Piumi F."/>
            <person name="Punt P.J."/>
            <person name="Ram A.F."/>
            <person name="Ramon A."/>
            <person name="Rauscher S."/>
            <person name="Record E."/>
            <person name="Riano-Pachon D.M."/>
            <person name="Robert V."/>
            <person name="Roehrig J."/>
            <person name="Ruller R."/>
            <person name="Salamov A."/>
            <person name="Salih N.S."/>
            <person name="Samson R.A."/>
            <person name="Sandor E."/>
            <person name="Sanguinetti M."/>
            <person name="Schuetze T."/>
            <person name="Sepcic K."/>
            <person name="Shelest E."/>
            <person name="Sherlock G."/>
            <person name="Sophianopoulou V."/>
            <person name="Squina F.M."/>
            <person name="Sun H."/>
            <person name="Susca A."/>
            <person name="Todd R.B."/>
            <person name="Tsang A."/>
            <person name="Unkles S.E."/>
            <person name="van de Wiele N."/>
            <person name="van Rossen-Uffink D."/>
            <person name="Oliveira J.V."/>
            <person name="Vesth T.C."/>
            <person name="Visser J."/>
            <person name="Yu J.-H."/>
            <person name="Zhou M."/>
            <person name="Andersen M.R."/>
            <person name="Archer D.B."/>
            <person name="Baker S.E."/>
            <person name="Benoit I."/>
            <person name="Brakhage A.A."/>
            <person name="Braus G.H."/>
            <person name="Fischer R."/>
            <person name="Frisvad J.C."/>
            <person name="Goldman G.H."/>
            <person name="Houbraken J."/>
            <person name="Oakley B."/>
            <person name="Pocsi I."/>
            <person name="Scazzocchio C."/>
            <person name="Seiboth B."/>
            <person name="vanKuyk P.A."/>
            <person name="Wortman J."/>
            <person name="Dyer P.S."/>
            <person name="Grigoriev I.V."/>
        </authorList>
    </citation>
    <scope>NUCLEOTIDE SEQUENCE [LARGE SCALE GENOMIC DNA]</scope>
    <source>
        <strain evidence="4">CBS 506.65</strain>
    </source>
</reference>
<proteinExistence type="predicted"/>
<feature type="transmembrane region" description="Helical" evidence="2">
    <location>
        <begin position="163"/>
        <end position="185"/>
    </location>
</feature>
<dbReference type="GeneID" id="34613435"/>
<feature type="region of interest" description="Disordered" evidence="1">
    <location>
        <begin position="260"/>
        <end position="280"/>
    </location>
</feature>
<name>A0A1L9SKD5_9EURO</name>
<evidence type="ECO:0000256" key="1">
    <source>
        <dbReference type="SAM" id="MobiDB-lite"/>
    </source>
</evidence>
<dbReference type="Proteomes" id="UP000184188">
    <property type="component" value="Unassembled WGS sequence"/>
</dbReference>
<dbReference type="PANTHER" id="PTHR38848:SF3">
    <property type="entry name" value="G-PROTEIN COUPLED RECEPTORS FAMILY 3 PROFILE DOMAIN-CONTAINING PROTEIN"/>
    <property type="match status" value="1"/>
</dbReference>
<evidence type="ECO:0000313" key="4">
    <source>
        <dbReference type="Proteomes" id="UP000184188"/>
    </source>
</evidence>